<keyword evidence="4" id="KW-1003">Cell membrane</keyword>
<dbReference type="PANTHER" id="PTHR43317">
    <property type="entry name" value="THERMOSPERMINE SYNTHASE ACAULIS5"/>
    <property type="match status" value="1"/>
</dbReference>
<reference evidence="7" key="1">
    <citation type="journal article" date="2020" name="mSystems">
        <title>Genome- and Community-Level Interaction Insights into Carbon Utilization and Element Cycling Functions of Hydrothermarchaeota in Hydrothermal Sediment.</title>
        <authorList>
            <person name="Zhou Z."/>
            <person name="Liu Y."/>
            <person name="Xu W."/>
            <person name="Pan J."/>
            <person name="Luo Z.H."/>
            <person name="Li M."/>
        </authorList>
    </citation>
    <scope>NUCLEOTIDE SEQUENCE [LARGE SCALE GENOMIC DNA]</scope>
    <source>
        <strain evidence="7">SpSt-961</strain>
    </source>
</reference>
<dbReference type="AlphaFoldDB" id="A0A7V3VTU6"/>
<dbReference type="GO" id="GO:0004766">
    <property type="term" value="F:spermidine synthase activity"/>
    <property type="evidence" value="ECO:0007669"/>
    <property type="project" value="UniProtKB-UniRule"/>
</dbReference>
<feature type="transmembrane region" description="Helical" evidence="4">
    <location>
        <begin position="681"/>
        <end position="699"/>
    </location>
</feature>
<feature type="transmembrane region" description="Helical" evidence="4">
    <location>
        <begin position="530"/>
        <end position="555"/>
    </location>
</feature>
<evidence type="ECO:0000256" key="5">
    <source>
        <dbReference type="PROSITE-ProRule" id="PRU00354"/>
    </source>
</evidence>
<keyword evidence="4" id="KW-0745">Spermidine biosynthesis</keyword>
<dbReference type="InterPro" id="IPR036259">
    <property type="entry name" value="MFS_trans_sf"/>
</dbReference>
<dbReference type="PROSITE" id="PS51006">
    <property type="entry name" value="PABS_2"/>
    <property type="match status" value="1"/>
</dbReference>
<dbReference type="GO" id="GO:0005886">
    <property type="term" value="C:plasma membrane"/>
    <property type="evidence" value="ECO:0007669"/>
    <property type="project" value="UniProtKB-SubCell"/>
</dbReference>
<comment type="similarity">
    <text evidence="1 4">Belongs to the spermidine/spermine synthase family.</text>
</comment>
<evidence type="ECO:0000256" key="2">
    <source>
        <dbReference type="ARBA" id="ARBA00022679"/>
    </source>
</evidence>
<feature type="transmembrane region" description="Helical" evidence="4">
    <location>
        <begin position="184"/>
        <end position="204"/>
    </location>
</feature>
<feature type="transmembrane region" description="Helical" evidence="4">
    <location>
        <begin position="64"/>
        <end position="83"/>
    </location>
</feature>
<feature type="transmembrane region" description="Helical" evidence="4">
    <location>
        <begin position="622"/>
        <end position="643"/>
    </location>
</feature>
<gene>
    <name evidence="4" type="primary">speE</name>
    <name evidence="7" type="ORF">ENX68_00140</name>
</gene>
<dbReference type="InterPro" id="IPR029063">
    <property type="entry name" value="SAM-dependent_MTases_sf"/>
</dbReference>
<feature type="binding site" evidence="4">
    <location>
        <begin position="324"/>
        <end position="325"/>
    </location>
    <ligand>
        <name>S-methyl-5'-thioadenosine</name>
        <dbReference type="ChEBI" id="CHEBI:17509"/>
    </ligand>
</feature>
<comment type="caution">
    <text evidence="7">The sequence shown here is derived from an EMBL/GenBank/DDBJ whole genome shotgun (WGS) entry which is preliminary data.</text>
</comment>
<comment type="subcellular location">
    <subcellularLocation>
        <location evidence="4">Cell membrane</location>
        <topology evidence="4">Multi-pass membrane protein</topology>
    </subcellularLocation>
</comment>
<comment type="catalytic activity">
    <reaction evidence="4">
        <text>S-adenosyl 3-(methylsulfanyl)propylamine + putrescine = S-methyl-5'-thioadenosine + spermidine + H(+)</text>
        <dbReference type="Rhea" id="RHEA:12721"/>
        <dbReference type="ChEBI" id="CHEBI:15378"/>
        <dbReference type="ChEBI" id="CHEBI:17509"/>
        <dbReference type="ChEBI" id="CHEBI:57443"/>
        <dbReference type="ChEBI" id="CHEBI:57834"/>
        <dbReference type="ChEBI" id="CHEBI:326268"/>
        <dbReference type="EC" id="2.5.1.16"/>
    </reaction>
</comment>
<sequence>MAFAVFITGLSTVIIQTLLIREMLAFFCGNELISGIILFLWLCFTGFGSILYSRIQIKIEPKKVYAFLLFLLTFALIFSFIFIRIAPHIFALPFGEVIGFHKIILISVITLFPTCVIIGSLFPAGSRIIKPQLLYLIEGFGSFIGGMILSFILLSILPPSGIIVLLILLLLLANALLVNKKYLFILGFLPLLLYLKIYSLELFLRRLQFPGQNLISVYESKYGSIIVTKDKAQLNFYTNGYFDFSYPDIFSAEEAVHYPLLIHKNPEDILLIGGGLGGGIEEILKHKSVKRLVYLELDPELIRAGKVHIHRDFSDKRLNFVIGDGRFYVKKTREEFDCIIINLPDPVNAQLNRYYTYDFFKEAKRILKNGGIFSIRVNYTPDILSPLYSQFLGTINNTLHKVFRNIYILPASKAVYIATDYEIEGSIREVLKSNIRARNIELVYVNEYFFDYNLSEERISYLKTSVQRAKKYINLDLKPICYYFSTVLWGGITSEDLKGIFIKLFNLHPLFFFLPLLVVIFLWRRKSIIYLSVFTFGATEISLEILLIILFQVIYGYIYNWIGIIISLFMLGLSSGTLLYLKLKKLFFENKNRMHLLSLIQFVIALYLFLILFIGLTRIKPANIIIAVSIFISGFLGGLHFPLAVEIQGEEKAGFIYGIDLLGASLFAFITTFIFIPILGIVITAILLMTLNLLVSIGLRF</sequence>
<feature type="transmembrane region" description="Helical" evidence="4">
    <location>
        <begin position="561"/>
        <end position="583"/>
    </location>
</feature>
<protein>
    <recommendedName>
        <fullName evidence="4">Polyamine aminopropyltransferase</fullName>
    </recommendedName>
    <alternativeName>
        <fullName evidence="4">Putrescine aminopropyltransferase</fullName>
        <shortName evidence="4">PAPT</shortName>
    </alternativeName>
    <alternativeName>
        <fullName evidence="4">Spermidine synthase</fullName>
        <shortName evidence="4">SPDS</shortName>
        <shortName evidence="4">SPDSY</shortName>
        <ecNumber evidence="4">2.5.1.16</ecNumber>
    </alternativeName>
</protein>
<dbReference type="InterPro" id="IPR030373">
    <property type="entry name" value="PABS_CS"/>
</dbReference>
<dbReference type="Gene3D" id="3.40.50.150">
    <property type="entry name" value="Vaccinia Virus protein VP39"/>
    <property type="match status" value="1"/>
</dbReference>
<dbReference type="GO" id="GO:0008295">
    <property type="term" value="P:spermidine biosynthetic process"/>
    <property type="evidence" value="ECO:0007669"/>
    <property type="project" value="UniProtKB-UniRule"/>
</dbReference>
<dbReference type="EC" id="2.5.1.16" evidence="4"/>
<dbReference type="UniPathway" id="UPA00248">
    <property type="reaction ID" value="UER00314"/>
</dbReference>
<dbReference type="SUPFAM" id="SSF103473">
    <property type="entry name" value="MFS general substrate transporter"/>
    <property type="match status" value="1"/>
</dbReference>
<feature type="binding site" evidence="4">
    <location>
        <position position="212"/>
    </location>
    <ligand>
        <name>S-methyl-5'-thioadenosine</name>
        <dbReference type="ChEBI" id="CHEBI:17509"/>
    </ligand>
</feature>
<keyword evidence="7" id="KW-0489">Methyltransferase</keyword>
<keyword evidence="3 4" id="KW-0620">Polyamine biosynthesis</keyword>
<evidence type="ECO:0000256" key="4">
    <source>
        <dbReference type="HAMAP-Rule" id="MF_00198"/>
    </source>
</evidence>
<evidence type="ECO:0000313" key="7">
    <source>
        <dbReference type="EMBL" id="HGE77395.1"/>
    </source>
</evidence>
<feature type="transmembrane region" description="Helical" evidence="4">
    <location>
        <begin position="504"/>
        <end position="523"/>
    </location>
</feature>
<dbReference type="InterPro" id="IPR001045">
    <property type="entry name" value="Spermi_synthase"/>
</dbReference>
<dbReference type="CDD" id="cd02440">
    <property type="entry name" value="AdoMet_MTases"/>
    <property type="match status" value="1"/>
</dbReference>
<comment type="pathway">
    <text evidence="4">Amine and polyamine biosynthesis; spermidine biosynthesis; spermidine from putrescine: step 1/1.</text>
</comment>
<feature type="domain" description="PABS" evidence="6">
    <location>
        <begin position="196"/>
        <end position="434"/>
    </location>
</feature>
<evidence type="ECO:0000256" key="1">
    <source>
        <dbReference type="ARBA" id="ARBA00007867"/>
    </source>
</evidence>
<proteinExistence type="inferred from homology"/>
<dbReference type="SUPFAM" id="SSF53335">
    <property type="entry name" value="S-adenosyl-L-methionine-dependent methyltransferases"/>
    <property type="match status" value="1"/>
</dbReference>
<dbReference type="GO" id="GO:0032259">
    <property type="term" value="P:methylation"/>
    <property type="evidence" value="ECO:0007669"/>
    <property type="project" value="UniProtKB-KW"/>
</dbReference>
<organism evidence="7">
    <name type="scientific">candidate division WOR-3 bacterium</name>
    <dbReference type="NCBI Taxonomy" id="2052148"/>
    <lineage>
        <taxon>Bacteria</taxon>
        <taxon>Bacteria division WOR-3</taxon>
    </lineage>
</organism>
<feature type="transmembrane region" description="Helical" evidence="4">
    <location>
        <begin position="595"/>
        <end position="616"/>
    </location>
</feature>
<dbReference type="GO" id="GO:0008168">
    <property type="term" value="F:methyltransferase activity"/>
    <property type="evidence" value="ECO:0007669"/>
    <property type="project" value="UniProtKB-KW"/>
</dbReference>
<name>A0A7V3VTU6_UNCW3</name>
<keyword evidence="4" id="KW-0812">Transmembrane</keyword>
<keyword evidence="4" id="KW-1133">Transmembrane helix</keyword>
<comment type="function">
    <text evidence="4">Catalyzes the irreversible transfer of a propylamine group from the amino donor S-adenosylmethioninamine (decarboxy-AdoMet) to putrescine (1,4-diaminobutane) to yield spermidine.</text>
</comment>
<comment type="subunit">
    <text evidence="4">Homodimer or homotetramer.</text>
</comment>
<feature type="transmembrane region" description="Helical" evidence="4">
    <location>
        <begin position="103"/>
        <end position="122"/>
    </location>
</feature>
<keyword evidence="4" id="KW-0472">Membrane</keyword>
<evidence type="ECO:0000256" key="3">
    <source>
        <dbReference type="ARBA" id="ARBA00023115"/>
    </source>
</evidence>
<dbReference type="HAMAP" id="MF_00198">
    <property type="entry name" value="Spermidine_synth"/>
    <property type="match status" value="1"/>
</dbReference>
<accession>A0A7V3VTU6</accession>
<evidence type="ECO:0000259" key="6">
    <source>
        <dbReference type="PROSITE" id="PS51006"/>
    </source>
</evidence>
<dbReference type="Pfam" id="PF01564">
    <property type="entry name" value="Spermine_synth"/>
    <property type="match status" value="1"/>
</dbReference>
<dbReference type="InterPro" id="IPR030374">
    <property type="entry name" value="PABS"/>
</dbReference>
<feature type="binding site" evidence="4">
    <location>
        <position position="296"/>
    </location>
    <ligand>
        <name>S-methyl-5'-thioadenosine</name>
        <dbReference type="ChEBI" id="CHEBI:17509"/>
    </ligand>
</feature>
<comment type="caution">
    <text evidence="4">Lacks the conserved Asp active site.</text>
</comment>
<feature type="transmembrane region" description="Helical" evidence="4">
    <location>
        <begin position="160"/>
        <end position="177"/>
    </location>
</feature>
<dbReference type="PROSITE" id="PS01330">
    <property type="entry name" value="PABS_1"/>
    <property type="match status" value="1"/>
</dbReference>
<feature type="transmembrane region" description="Helical" evidence="4">
    <location>
        <begin position="655"/>
        <end position="675"/>
    </location>
</feature>
<feature type="transmembrane region" description="Helical" evidence="4">
    <location>
        <begin position="134"/>
        <end position="154"/>
    </location>
</feature>
<keyword evidence="2 4" id="KW-0808">Transferase</keyword>
<dbReference type="EMBL" id="DTOZ01000004">
    <property type="protein sequence ID" value="HGE77395.1"/>
    <property type="molecule type" value="Genomic_DNA"/>
</dbReference>
<dbReference type="PANTHER" id="PTHR43317:SF3">
    <property type="entry name" value="BLR2883 PROTEIN"/>
    <property type="match status" value="1"/>
</dbReference>
<feature type="transmembrane region" description="Helical" evidence="4">
    <location>
        <begin position="33"/>
        <end position="52"/>
    </location>
</feature>
<comment type="caution">
    <text evidence="4 5">Lacks conserved residue(s) required for the propagation of feature annotation.</text>
</comment>